<dbReference type="PANTHER" id="PTHR40266">
    <property type="entry name" value="TOXIN HIGB-1"/>
    <property type="match status" value="1"/>
</dbReference>
<sequence length="94" mass="10893">MDVEFSDSGLGFLEADPAAKTKLAPNVVRAYRKVMNIIRSAEDERDIRAMKSLRLEKLKGRRKHQHSLRLNDQMRLIIEFNLNTVLVVAVEDYH</sequence>
<dbReference type="PANTHER" id="PTHR40266:SF2">
    <property type="entry name" value="TOXIN HIGB-1"/>
    <property type="match status" value="1"/>
</dbReference>
<evidence type="ECO:0000313" key="1">
    <source>
        <dbReference type="EMBL" id="TWU13165.1"/>
    </source>
</evidence>
<keyword evidence="2" id="KW-1185">Reference proteome</keyword>
<dbReference type="InterPro" id="IPR035093">
    <property type="entry name" value="RelE/ParE_toxin_dom_sf"/>
</dbReference>
<comment type="caution">
    <text evidence="1">The sequence shown here is derived from an EMBL/GenBank/DDBJ whole genome shotgun (WGS) entry which is preliminary data.</text>
</comment>
<dbReference type="Gene3D" id="3.30.2310.20">
    <property type="entry name" value="RelE-like"/>
    <property type="match status" value="1"/>
</dbReference>
<protein>
    <submittedName>
        <fullName evidence="1">Plasmid maintenance system killer protein</fullName>
    </submittedName>
</protein>
<dbReference type="SUPFAM" id="SSF143011">
    <property type="entry name" value="RelE-like"/>
    <property type="match status" value="1"/>
</dbReference>
<dbReference type="Proteomes" id="UP000320735">
    <property type="component" value="Unassembled WGS sequence"/>
</dbReference>
<dbReference type="Pfam" id="PF05015">
    <property type="entry name" value="HigB-like_toxin"/>
    <property type="match status" value="1"/>
</dbReference>
<dbReference type="EMBL" id="SJPP01000001">
    <property type="protein sequence ID" value="TWU13165.1"/>
    <property type="molecule type" value="Genomic_DNA"/>
</dbReference>
<reference evidence="1 2" key="1">
    <citation type="submission" date="2019-02" db="EMBL/GenBank/DDBJ databases">
        <title>Deep-cultivation of Planctomycetes and their phenomic and genomic characterization uncovers novel biology.</title>
        <authorList>
            <person name="Wiegand S."/>
            <person name="Jogler M."/>
            <person name="Boedeker C."/>
            <person name="Pinto D."/>
            <person name="Vollmers J."/>
            <person name="Rivas-Marin E."/>
            <person name="Kohn T."/>
            <person name="Peeters S.H."/>
            <person name="Heuer A."/>
            <person name="Rast P."/>
            <person name="Oberbeckmann S."/>
            <person name="Bunk B."/>
            <person name="Jeske O."/>
            <person name="Meyerdierks A."/>
            <person name="Storesund J.E."/>
            <person name="Kallscheuer N."/>
            <person name="Luecker S."/>
            <person name="Lage O.M."/>
            <person name="Pohl T."/>
            <person name="Merkel B.J."/>
            <person name="Hornburger P."/>
            <person name="Mueller R.-W."/>
            <person name="Bruemmer F."/>
            <person name="Labrenz M."/>
            <person name="Spormann A.M."/>
            <person name="Op Den Camp H."/>
            <person name="Overmann J."/>
            <person name="Amann R."/>
            <person name="Jetten M.S.M."/>
            <person name="Mascher T."/>
            <person name="Medema M.H."/>
            <person name="Devos D.P."/>
            <person name="Kaster A.-K."/>
            <person name="Ovreas L."/>
            <person name="Rohde M."/>
            <person name="Galperin M.Y."/>
            <person name="Jogler C."/>
        </authorList>
    </citation>
    <scope>NUCLEOTIDE SEQUENCE [LARGE SCALE GENOMIC DNA]</scope>
    <source>
        <strain evidence="1 2">CA54</strain>
    </source>
</reference>
<dbReference type="OrthoDB" id="9801102at2"/>
<gene>
    <name evidence="1" type="ORF">CA54_19910</name>
</gene>
<organism evidence="1 2">
    <name type="scientific">Symmachiella macrocystis</name>
    <dbReference type="NCBI Taxonomy" id="2527985"/>
    <lineage>
        <taxon>Bacteria</taxon>
        <taxon>Pseudomonadati</taxon>
        <taxon>Planctomycetota</taxon>
        <taxon>Planctomycetia</taxon>
        <taxon>Planctomycetales</taxon>
        <taxon>Planctomycetaceae</taxon>
        <taxon>Symmachiella</taxon>
    </lineage>
</organism>
<dbReference type="RefSeq" id="WP_146370532.1">
    <property type="nucleotide sequence ID" value="NZ_SJPP01000001.1"/>
</dbReference>
<name>A0A5C6BMC3_9PLAN</name>
<accession>A0A5C6BMC3</accession>
<dbReference type="AlphaFoldDB" id="A0A5C6BMC3"/>
<evidence type="ECO:0000313" key="2">
    <source>
        <dbReference type="Proteomes" id="UP000320735"/>
    </source>
</evidence>
<dbReference type="InterPro" id="IPR007711">
    <property type="entry name" value="HigB-1"/>
</dbReference>
<proteinExistence type="predicted"/>